<evidence type="ECO:0000259" key="1">
    <source>
        <dbReference type="Pfam" id="PF03259"/>
    </source>
</evidence>
<dbReference type="EMBL" id="RBIE01000002">
    <property type="protein sequence ID" value="RKQ61807.1"/>
    <property type="molecule type" value="Genomic_DNA"/>
</dbReference>
<dbReference type="RefSeq" id="WP_121171173.1">
    <property type="nucleotide sequence ID" value="NZ_RBIE01000002.1"/>
</dbReference>
<name>A0A420W706_9BACT</name>
<organism evidence="2 3">
    <name type="scientific">Thermovibrio guaymasensis</name>
    <dbReference type="NCBI Taxonomy" id="240167"/>
    <lineage>
        <taxon>Bacteria</taxon>
        <taxon>Pseudomonadati</taxon>
        <taxon>Aquificota</taxon>
        <taxon>Aquificia</taxon>
        <taxon>Desulfurobacteriales</taxon>
        <taxon>Desulfurobacteriaceae</taxon>
        <taxon>Thermovibrio</taxon>
    </lineage>
</organism>
<dbReference type="OrthoDB" id="15287at2"/>
<dbReference type="AlphaFoldDB" id="A0A420W706"/>
<evidence type="ECO:0000313" key="3">
    <source>
        <dbReference type="Proteomes" id="UP000280881"/>
    </source>
</evidence>
<comment type="caution">
    <text evidence="2">The sequence shown here is derived from an EMBL/GenBank/DDBJ whole genome shotgun (WGS) entry which is preliminary data.</text>
</comment>
<dbReference type="SUPFAM" id="SSF103196">
    <property type="entry name" value="Roadblock/LC7 domain"/>
    <property type="match status" value="1"/>
</dbReference>
<dbReference type="InterPro" id="IPR004942">
    <property type="entry name" value="Roadblock/LAMTOR2_dom"/>
</dbReference>
<accession>A0A420W706</accession>
<proteinExistence type="predicted"/>
<reference evidence="2 3" key="1">
    <citation type="submission" date="2018-10" db="EMBL/GenBank/DDBJ databases">
        <title>Genomic Encyclopedia of Type Strains, Phase IV (KMG-IV): sequencing the most valuable type-strain genomes for metagenomic binning, comparative biology and taxonomic classification.</title>
        <authorList>
            <person name="Goeker M."/>
        </authorList>
    </citation>
    <scope>NUCLEOTIDE SEQUENCE [LARGE SCALE GENOMIC DNA]</scope>
    <source>
        <strain evidence="2 3">DSM 15521</strain>
    </source>
</reference>
<evidence type="ECO:0000313" key="2">
    <source>
        <dbReference type="EMBL" id="RKQ61807.1"/>
    </source>
</evidence>
<sequence length="118" mass="13826">MEELLKEVAQENPEVESVLVIDEEGIIVYRYDKETSIDPEEVATQLVNPLNTLSEFIQDISNEEDDLKELLLFSEKYQFLAYKLINETYLVVVAKRSPLYGRMRFRVRSKLPKLIKTL</sequence>
<keyword evidence="3" id="KW-1185">Reference proteome</keyword>
<gene>
    <name evidence="2" type="ORF">C7457_1254</name>
</gene>
<feature type="domain" description="Roadblock/LAMTOR2" evidence="1">
    <location>
        <begin position="3"/>
        <end position="94"/>
    </location>
</feature>
<dbReference type="Pfam" id="PF03259">
    <property type="entry name" value="Robl_LC7"/>
    <property type="match status" value="1"/>
</dbReference>
<protein>
    <submittedName>
        <fullName evidence="2">Roadblock/LC7 domain-containing protein</fullName>
    </submittedName>
</protein>
<dbReference type="CDD" id="cd18773">
    <property type="entry name" value="PDC1_HK_sensor"/>
    <property type="match status" value="1"/>
</dbReference>
<dbReference type="Gene3D" id="3.30.450.30">
    <property type="entry name" value="Dynein light chain 2a, cytoplasmic"/>
    <property type="match status" value="1"/>
</dbReference>
<dbReference type="Proteomes" id="UP000280881">
    <property type="component" value="Unassembled WGS sequence"/>
</dbReference>